<feature type="transmembrane region" description="Helical" evidence="1">
    <location>
        <begin position="418"/>
        <end position="436"/>
    </location>
</feature>
<feature type="transmembrane region" description="Helical" evidence="1">
    <location>
        <begin position="73"/>
        <end position="94"/>
    </location>
</feature>
<keyword evidence="1" id="KW-0812">Transmembrane</keyword>
<feature type="transmembrane region" description="Helical" evidence="1">
    <location>
        <begin position="393"/>
        <end position="412"/>
    </location>
</feature>
<organism evidence="2 3">
    <name type="scientific">Anaerosporobacter mobilis DSM 15930</name>
    <dbReference type="NCBI Taxonomy" id="1120996"/>
    <lineage>
        <taxon>Bacteria</taxon>
        <taxon>Bacillati</taxon>
        <taxon>Bacillota</taxon>
        <taxon>Clostridia</taxon>
        <taxon>Lachnospirales</taxon>
        <taxon>Lachnospiraceae</taxon>
        <taxon>Anaerosporobacter</taxon>
    </lineage>
</organism>
<dbReference type="AlphaFoldDB" id="A0A1M7N8R6"/>
<accession>A0A1M7N8R6</accession>
<keyword evidence="1" id="KW-0472">Membrane</keyword>
<feature type="transmembrane region" description="Helical" evidence="1">
    <location>
        <begin position="187"/>
        <end position="206"/>
    </location>
</feature>
<dbReference type="Proteomes" id="UP000184038">
    <property type="component" value="Unassembled WGS sequence"/>
</dbReference>
<gene>
    <name evidence="2" type="ORF">SAMN02746066_04292</name>
</gene>
<reference evidence="2 3" key="1">
    <citation type="submission" date="2016-11" db="EMBL/GenBank/DDBJ databases">
        <authorList>
            <person name="Jaros S."/>
            <person name="Januszkiewicz K."/>
            <person name="Wedrychowicz H."/>
        </authorList>
    </citation>
    <scope>NUCLEOTIDE SEQUENCE [LARGE SCALE GENOMIC DNA]</scope>
    <source>
        <strain evidence="2 3">DSM 15930</strain>
    </source>
</reference>
<evidence type="ECO:0000313" key="3">
    <source>
        <dbReference type="Proteomes" id="UP000184038"/>
    </source>
</evidence>
<dbReference type="EMBL" id="FRCP01000026">
    <property type="protein sequence ID" value="SHM99932.1"/>
    <property type="molecule type" value="Genomic_DNA"/>
</dbReference>
<feature type="transmembrane region" description="Helical" evidence="1">
    <location>
        <begin position="155"/>
        <end position="175"/>
    </location>
</feature>
<name>A0A1M7N8R6_9FIRM</name>
<protein>
    <submittedName>
        <fullName evidence="2">Uncharacterized protein</fullName>
    </submittedName>
</protein>
<feature type="transmembrane region" description="Helical" evidence="1">
    <location>
        <begin position="303"/>
        <end position="322"/>
    </location>
</feature>
<feature type="transmembrane region" description="Helical" evidence="1">
    <location>
        <begin position="39"/>
        <end position="67"/>
    </location>
</feature>
<dbReference type="RefSeq" id="WP_073291242.1">
    <property type="nucleotide sequence ID" value="NZ_FRCP01000026.1"/>
</dbReference>
<feature type="transmembrane region" description="Helical" evidence="1">
    <location>
        <begin position="218"/>
        <end position="236"/>
    </location>
</feature>
<evidence type="ECO:0000256" key="1">
    <source>
        <dbReference type="SAM" id="Phobius"/>
    </source>
</evidence>
<sequence>MDIFTEIIARISIFFDSINGSLKSTNVSRTRIIRFAINMVYAIAISALLGLIMQIFSFVFIVAFTGWNIVGEINLWVMPLFLLLCFAEINLFNYKIGNFSLPKKVLHLYVVLKNISIFDGIWKTIGFSLINSMILMLLFGWMLSPFKMPDGVLPMVMLIIGIIALLITMVIYHEATANEMNRKRRQFLIAMIVFVGYLVLNIYQMGKVLNSEWNNSTIAIYSTTILGLLLSIITVIDKARDFYRIAKGTYKDEIDEIEKKLYEKYSYKKGIKVINEQKSDLRQSFNDMRIIWTLGSRKEKRNILLYMIACVIFLSFAFYFIWGIPENKILGAIGYVKVFIIESIFDGNTELAAIVLVLLITAVFIVRFIYYFIRNFRVSNIIYKIQQICKIELCLIILISCSKDIFPIVYIFLIKYLLMPLCLLFLVSLIVLSVLIKKESKEKTN</sequence>
<dbReference type="STRING" id="1120996.SAMN02746066_04292"/>
<feature type="transmembrane region" description="Helical" evidence="1">
    <location>
        <begin position="121"/>
        <end position="143"/>
    </location>
</feature>
<keyword evidence="1" id="KW-1133">Transmembrane helix</keyword>
<proteinExistence type="predicted"/>
<feature type="transmembrane region" description="Helical" evidence="1">
    <location>
        <begin position="351"/>
        <end position="373"/>
    </location>
</feature>
<evidence type="ECO:0000313" key="2">
    <source>
        <dbReference type="EMBL" id="SHM99932.1"/>
    </source>
</evidence>
<keyword evidence="3" id="KW-1185">Reference proteome</keyword>